<sequence>MKLVFISLLKGKLWGGSENLWFNTALLAAKKNYSILVVIDGNIDPNKIEILKFFGAKVIFFEDHLTNIKDKLLSRLDKDYAVKMLSRHLETKINNFAPALIIVNQPGCYDLAFDNITAKFLTQTNSKFVITFHSYIADLVLTEESILKMTKLCSEAKGNYFVAKKQFNVLQKQLNTELNNVFFIQNPINLNSITDLSYPDNETIKFAMVSSLDILWKGQDILLNIFSKPEWQQRKWHLSIFGDGPDYEKLNNSINKLKLTEFISLKGHHSDISGIWATHHLLLMPSRVDAAPSVLLEAMACGRTAVCTNVGFVDEWIEDGVTGFIASKPTEESFEIKLNEMWQQRSRLKEIGQQAKMVFLSKYVHNADQAFLEHLENKI</sequence>
<dbReference type="PANTHER" id="PTHR45947">
    <property type="entry name" value="SULFOQUINOVOSYL TRANSFERASE SQD2"/>
    <property type="match status" value="1"/>
</dbReference>
<accession>A0A4U1C076</accession>
<evidence type="ECO:0000259" key="1">
    <source>
        <dbReference type="Pfam" id="PF00534"/>
    </source>
</evidence>
<dbReference type="RefSeq" id="WP_136877840.1">
    <property type="nucleotide sequence ID" value="NZ_SWBO01000009.1"/>
</dbReference>
<dbReference type="GO" id="GO:0016757">
    <property type="term" value="F:glycosyltransferase activity"/>
    <property type="evidence" value="ECO:0007669"/>
    <property type="project" value="InterPro"/>
</dbReference>
<name>A0A4U1C076_9SPHI</name>
<dbReference type="SUPFAM" id="SSF53756">
    <property type="entry name" value="UDP-Glycosyltransferase/glycogen phosphorylase"/>
    <property type="match status" value="1"/>
</dbReference>
<proteinExistence type="predicted"/>
<dbReference type="PANTHER" id="PTHR45947:SF3">
    <property type="entry name" value="SULFOQUINOVOSYL TRANSFERASE SQD2"/>
    <property type="match status" value="1"/>
</dbReference>
<gene>
    <name evidence="2" type="ORF">FA045_14740</name>
</gene>
<evidence type="ECO:0000313" key="3">
    <source>
        <dbReference type="Proteomes" id="UP000310477"/>
    </source>
</evidence>
<dbReference type="InterPro" id="IPR050194">
    <property type="entry name" value="Glycosyltransferase_grp1"/>
</dbReference>
<protein>
    <submittedName>
        <fullName evidence="2">Glycosyltransferase family 4 protein</fullName>
    </submittedName>
</protein>
<dbReference type="InterPro" id="IPR001296">
    <property type="entry name" value="Glyco_trans_1"/>
</dbReference>
<evidence type="ECO:0000313" key="2">
    <source>
        <dbReference type="EMBL" id="TKB98235.1"/>
    </source>
</evidence>
<organism evidence="2 3">
    <name type="scientific">Pedobacter cryotolerans</name>
    <dbReference type="NCBI Taxonomy" id="2571270"/>
    <lineage>
        <taxon>Bacteria</taxon>
        <taxon>Pseudomonadati</taxon>
        <taxon>Bacteroidota</taxon>
        <taxon>Sphingobacteriia</taxon>
        <taxon>Sphingobacteriales</taxon>
        <taxon>Sphingobacteriaceae</taxon>
        <taxon>Pedobacter</taxon>
    </lineage>
</organism>
<dbReference type="Pfam" id="PF00534">
    <property type="entry name" value="Glycos_transf_1"/>
    <property type="match status" value="1"/>
</dbReference>
<feature type="domain" description="Glycosyl transferase family 1" evidence="1">
    <location>
        <begin position="203"/>
        <end position="356"/>
    </location>
</feature>
<dbReference type="Proteomes" id="UP000310477">
    <property type="component" value="Unassembled WGS sequence"/>
</dbReference>
<dbReference type="EMBL" id="SWBO01000009">
    <property type="protein sequence ID" value="TKB98235.1"/>
    <property type="molecule type" value="Genomic_DNA"/>
</dbReference>
<dbReference type="OrthoDB" id="596635at2"/>
<dbReference type="CDD" id="cd03801">
    <property type="entry name" value="GT4_PimA-like"/>
    <property type="match status" value="1"/>
</dbReference>
<comment type="caution">
    <text evidence="2">The sequence shown here is derived from an EMBL/GenBank/DDBJ whole genome shotgun (WGS) entry which is preliminary data.</text>
</comment>
<keyword evidence="3" id="KW-1185">Reference proteome</keyword>
<reference evidence="2 3" key="1">
    <citation type="submission" date="2019-04" db="EMBL/GenBank/DDBJ databases">
        <title>Pedobacter sp. AR-2-6 sp. nov., isolated from Arctic soil.</title>
        <authorList>
            <person name="Dahal R.H."/>
            <person name="Kim D.-U."/>
        </authorList>
    </citation>
    <scope>NUCLEOTIDE SEQUENCE [LARGE SCALE GENOMIC DNA]</scope>
    <source>
        <strain evidence="2 3">AR-2-6</strain>
    </source>
</reference>
<keyword evidence="2" id="KW-0808">Transferase</keyword>
<dbReference type="Gene3D" id="3.40.50.2000">
    <property type="entry name" value="Glycogen Phosphorylase B"/>
    <property type="match status" value="2"/>
</dbReference>
<dbReference type="AlphaFoldDB" id="A0A4U1C076"/>